<organism evidence="2">
    <name type="scientific">Salmonella enteritidis</name>
    <dbReference type="NCBI Taxonomy" id="149539"/>
    <lineage>
        <taxon>Bacteria</taxon>
        <taxon>Pseudomonadati</taxon>
        <taxon>Pseudomonadota</taxon>
        <taxon>Gammaproteobacteria</taxon>
        <taxon>Enterobacterales</taxon>
        <taxon>Enterobacteriaceae</taxon>
        <taxon>Salmonella</taxon>
    </lineage>
</organism>
<evidence type="ECO:0000313" key="2">
    <source>
        <dbReference type="EMBL" id="HAC7964308.1"/>
    </source>
</evidence>
<protein>
    <submittedName>
        <fullName evidence="2">Uncharacterized protein</fullName>
    </submittedName>
</protein>
<feature type="transmembrane region" description="Helical" evidence="1">
    <location>
        <begin position="109"/>
        <end position="128"/>
    </location>
</feature>
<reference evidence="2" key="1">
    <citation type="journal article" date="2018" name="Genome Biol.">
        <title>SKESA: strategic k-mer extension for scrupulous assemblies.</title>
        <authorList>
            <person name="Souvorov A."/>
            <person name="Agarwala R."/>
            <person name="Lipman D.J."/>
        </authorList>
    </citation>
    <scope>NUCLEOTIDE SEQUENCE</scope>
    <source>
        <strain evidence="2">SAL3747</strain>
    </source>
</reference>
<accession>A0A704G220</accession>
<dbReference type="EMBL" id="DAAMRY010000015">
    <property type="protein sequence ID" value="HAC7964308.1"/>
    <property type="molecule type" value="Genomic_DNA"/>
</dbReference>
<keyword evidence="1" id="KW-1133">Transmembrane helix</keyword>
<gene>
    <name evidence="2" type="ORF">G0G16_23895</name>
</gene>
<feature type="transmembrane region" description="Helical" evidence="1">
    <location>
        <begin position="81"/>
        <end position="102"/>
    </location>
</feature>
<dbReference type="AlphaFoldDB" id="A0A704G220"/>
<sequence>MKQETKNKLIKGLRISAIPLVGTLKLLYIPFVAPYTLGKKILDVVIHAGGRPGHEVNSFDVWYKIKKLNEDTLAFNIRRTAFLSLMCFVLSILGLALTYLAYINNVPPLLISSSIVFSLVSFAQYFHFTVFCHCFKTRSFDNKLDAFKSLESIFPNPFWENVEVKNSDGKKVHAEFYPKGKKILKK</sequence>
<feature type="transmembrane region" description="Helical" evidence="1">
    <location>
        <begin position="12"/>
        <end position="33"/>
    </location>
</feature>
<keyword evidence="1" id="KW-0812">Transmembrane</keyword>
<reference evidence="2" key="2">
    <citation type="submission" date="2018-09" db="EMBL/GenBank/DDBJ databases">
        <authorList>
            <consortium name="NCBI Pathogen Detection Project"/>
        </authorList>
    </citation>
    <scope>NUCLEOTIDE SEQUENCE</scope>
    <source>
        <strain evidence="2">SAL3747</strain>
    </source>
</reference>
<keyword evidence="1" id="KW-0472">Membrane</keyword>
<proteinExistence type="predicted"/>
<evidence type="ECO:0000256" key="1">
    <source>
        <dbReference type="SAM" id="Phobius"/>
    </source>
</evidence>
<name>A0A704G220_SALEN</name>
<comment type="caution">
    <text evidence="2">The sequence shown here is derived from an EMBL/GenBank/DDBJ whole genome shotgun (WGS) entry which is preliminary data.</text>
</comment>